<name>A0A6B9FTK7_9HYPH</name>
<dbReference type="Gene3D" id="2.40.50.100">
    <property type="match status" value="1"/>
</dbReference>
<proteinExistence type="inferred from homology"/>
<keyword evidence="3 9" id="KW-0813">Transport</keyword>
<evidence type="ECO:0000256" key="8">
    <source>
        <dbReference type="ARBA" id="ARBA00023136"/>
    </source>
</evidence>
<dbReference type="PANTHER" id="PTHR30386:SF27">
    <property type="entry name" value="MEMBRANE FUSION PROTEIN (MFP) FAMILY PROTEIN"/>
    <property type="match status" value="1"/>
</dbReference>
<evidence type="ECO:0000256" key="3">
    <source>
        <dbReference type="ARBA" id="ARBA00022448"/>
    </source>
</evidence>
<accession>A0A6B9FTK7</accession>
<dbReference type="GO" id="GO:0005886">
    <property type="term" value="C:plasma membrane"/>
    <property type="evidence" value="ECO:0007669"/>
    <property type="project" value="UniProtKB-SubCell"/>
</dbReference>
<evidence type="ECO:0000256" key="10">
    <source>
        <dbReference type="SAM" id="Coils"/>
    </source>
</evidence>
<evidence type="ECO:0000256" key="5">
    <source>
        <dbReference type="ARBA" id="ARBA00022519"/>
    </source>
</evidence>
<dbReference type="NCBIfam" id="TIGR01843">
    <property type="entry name" value="type_I_hlyD"/>
    <property type="match status" value="1"/>
</dbReference>
<feature type="domain" description="AprE-like beta-barrel" evidence="11">
    <location>
        <begin position="342"/>
        <end position="442"/>
    </location>
</feature>
<dbReference type="GO" id="GO:0015031">
    <property type="term" value="P:protein transport"/>
    <property type="evidence" value="ECO:0007669"/>
    <property type="project" value="InterPro"/>
</dbReference>
<evidence type="ECO:0000256" key="2">
    <source>
        <dbReference type="ARBA" id="ARBA00009477"/>
    </source>
</evidence>
<dbReference type="AlphaFoldDB" id="A0A6B9FTK7"/>
<evidence type="ECO:0000259" key="11">
    <source>
        <dbReference type="Pfam" id="PF26002"/>
    </source>
</evidence>
<dbReference type="Pfam" id="PF26002">
    <property type="entry name" value="Beta-barrel_AprE"/>
    <property type="match status" value="1"/>
</dbReference>
<keyword evidence="10" id="KW-0175">Coiled coil</keyword>
<dbReference type="KEGG" id="mmes:MMSR116_27280"/>
<dbReference type="InterPro" id="IPR058982">
    <property type="entry name" value="Beta-barrel_AprE"/>
</dbReference>
<evidence type="ECO:0000256" key="9">
    <source>
        <dbReference type="RuleBase" id="RU365093"/>
    </source>
</evidence>
<dbReference type="PRINTS" id="PR01490">
    <property type="entry name" value="RTXTOXIND"/>
</dbReference>
<protein>
    <recommendedName>
        <fullName evidence="9">Membrane fusion protein (MFP) family protein</fullName>
    </recommendedName>
</protein>
<evidence type="ECO:0000313" key="12">
    <source>
        <dbReference type="EMBL" id="QGY05189.1"/>
    </source>
</evidence>
<dbReference type="Proteomes" id="UP000012488">
    <property type="component" value="Chromosome"/>
</dbReference>
<evidence type="ECO:0000256" key="4">
    <source>
        <dbReference type="ARBA" id="ARBA00022475"/>
    </source>
</evidence>
<dbReference type="InterPro" id="IPR010129">
    <property type="entry name" value="T1SS_HlyD"/>
</dbReference>
<dbReference type="Gene3D" id="2.40.30.170">
    <property type="match status" value="1"/>
</dbReference>
<reference evidence="12 13" key="2">
    <citation type="journal article" date="2013" name="Genome Announc.">
        <title>Draft Genome Sequence of Methylobacterium mesophilicum Strain SR1.6/6, Isolated from Citrus sinensis.</title>
        <authorList>
            <person name="Marinho Almeida D."/>
            <person name="Dini-Andreote F."/>
            <person name="Camargo Neves A.A."/>
            <person name="Juca Ramos R.T."/>
            <person name="Andreote F.D."/>
            <person name="Carneiro A.R."/>
            <person name="Oliveira de Souza Lima A."/>
            <person name="Caracciolo Gomes de Sa P.H."/>
            <person name="Ribeiro Barbosa M.S."/>
            <person name="Araujo W.L."/>
            <person name="Silva A."/>
        </authorList>
    </citation>
    <scope>NUCLEOTIDE SEQUENCE [LARGE SCALE GENOMIC DNA]</scope>
    <source>
        <strain evidence="12 13">SR1.6/6</strain>
    </source>
</reference>
<reference evidence="12 13" key="1">
    <citation type="journal article" date="2012" name="Genet. Mol. Biol.">
        <title>Analysis of 16S rRNA and mxaF genes revealing insights into Methylobacterium niche-specific plant association.</title>
        <authorList>
            <person name="Dourado M.N."/>
            <person name="Andreote F.D."/>
            <person name="Dini-Andreote F."/>
            <person name="Conti R."/>
            <person name="Araujo J.M."/>
            <person name="Araujo W.L."/>
        </authorList>
    </citation>
    <scope>NUCLEOTIDE SEQUENCE [LARGE SCALE GENOMIC DNA]</scope>
    <source>
        <strain evidence="12 13">SR1.6/6</strain>
    </source>
</reference>
<organism evidence="12 13">
    <name type="scientific">Methylobacterium mesophilicum SR1.6/6</name>
    <dbReference type="NCBI Taxonomy" id="908290"/>
    <lineage>
        <taxon>Bacteria</taxon>
        <taxon>Pseudomonadati</taxon>
        <taxon>Pseudomonadota</taxon>
        <taxon>Alphaproteobacteria</taxon>
        <taxon>Hyphomicrobiales</taxon>
        <taxon>Methylobacteriaceae</taxon>
        <taxon>Methylobacterium</taxon>
    </lineage>
</organism>
<keyword evidence="8" id="KW-0472">Membrane</keyword>
<evidence type="ECO:0000313" key="13">
    <source>
        <dbReference type="Proteomes" id="UP000012488"/>
    </source>
</evidence>
<sequence length="466" mass="50776">MSNPLTSWFNFRIRRLPPAEGDVGPVLLEFQSPTAALLATPVRPVARSMLRVVLTMVIASGAILATCPVDVVVSGAGRMVSTSPTIVLQPLETSIVRSIKVREGQAVHAGQLLAELDPTFTGADAGALENQVTSLQAEVNRLTAESNGSPFQPTATDAATVIQVALYGQRQAQYRSQLESFDQKISGLQTQLARAELDAKAYGERADIASVLEAKRKELERLQVGSQMNRLVAQDQRIEMQRYLKDATASAERARNDLNQMVAERDAFTQQWKSQISQDITLRRRSLNDAQEGLRKATLRRQLVNLVAEQDAIVLNVAKVSVGSVLQSGEQLITLVPRNTPLEVETRIAAEEAGYVHPGQSVSVKFDTFPFVQYGMAEGVVKSVSADSFTGQQETQRASVGGQAANGVWFRARVELTAIKLHGLPANFHMSAGMPVTADVMVGERTMLRYLFARILPVGLEGMREP</sequence>
<keyword evidence="6" id="KW-0812">Transmembrane</keyword>
<feature type="coiled-coil region" evidence="10">
    <location>
        <begin position="244"/>
        <end position="271"/>
    </location>
</feature>
<dbReference type="EMBL" id="CP043538">
    <property type="protein sequence ID" value="QGY05189.1"/>
    <property type="molecule type" value="Genomic_DNA"/>
</dbReference>
<dbReference type="OrthoDB" id="9810980at2"/>
<dbReference type="PANTHER" id="PTHR30386">
    <property type="entry name" value="MEMBRANE FUSION SUBUNIT OF EMRAB-TOLC MULTIDRUG EFFLUX PUMP"/>
    <property type="match status" value="1"/>
</dbReference>
<keyword evidence="4 9" id="KW-1003">Cell membrane</keyword>
<dbReference type="InterPro" id="IPR050739">
    <property type="entry name" value="MFP"/>
</dbReference>
<evidence type="ECO:0000256" key="6">
    <source>
        <dbReference type="ARBA" id="ARBA00022692"/>
    </source>
</evidence>
<comment type="similarity">
    <text evidence="2 9">Belongs to the membrane fusion protein (MFP) (TC 8.A.1) family.</text>
</comment>
<keyword evidence="5 9" id="KW-0997">Cell inner membrane</keyword>
<keyword evidence="7" id="KW-1133">Transmembrane helix</keyword>
<evidence type="ECO:0000256" key="7">
    <source>
        <dbReference type="ARBA" id="ARBA00022989"/>
    </source>
</evidence>
<evidence type="ECO:0000256" key="1">
    <source>
        <dbReference type="ARBA" id="ARBA00004377"/>
    </source>
</evidence>
<gene>
    <name evidence="12" type="ORF">MMSR116_27280</name>
</gene>
<comment type="subcellular location">
    <subcellularLocation>
        <location evidence="1 9">Cell inner membrane</location>
        <topology evidence="1 9">Single-pass membrane protein</topology>
    </subcellularLocation>
</comment>